<reference evidence="9 10" key="1">
    <citation type="journal article" date="2018" name="Sci. Rep.">
        <title>Comparative analysis of the Pocillopora damicornis genome highlights role of immune system in coral evolution.</title>
        <authorList>
            <person name="Cunning R."/>
            <person name="Bay R.A."/>
            <person name="Gillette P."/>
            <person name="Baker A.C."/>
            <person name="Traylor-Knowles N."/>
        </authorList>
    </citation>
    <scope>NUCLEOTIDE SEQUENCE [LARGE SCALE GENOMIC DNA]</scope>
    <source>
        <strain evidence="9">RSMAS</strain>
        <tissue evidence="9">Whole animal</tissue>
    </source>
</reference>
<feature type="transmembrane region" description="Helical" evidence="6">
    <location>
        <begin position="42"/>
        <end position="60"/>
    </location>
</feature>
<evidence type="ECO:0000259" key="7">
    <source>
        <dbReference type="Pfam" id="PF07970"/>
    </source>
</evidence>
<dbReference type="OrthoDB" id="270930at2759"/>
<dbReference type="InterPro" id="IPR039542">
    <property type="entry name" value="Erv_N"/>
</dbReference>
<evidence type="ECO:0000256" key="5">
    <source>
        <dbReference type="ARBA" id="ARBA00023136"/>
    </source>
</evidence>
<dbReference type="PANTHER" id="PTHR10984:SF36">
    <property type="entry name" value="ENDOPLASMIC RETICULUM-GOLGI INTERMEDIATE COMPARTMENT PROTEIN 1"/>
    <property type="match status" value="1"/>
</dbReference>
<feature type="domain" description="Endoplasmic reticulum vesicle transporter C-terminal" evidence="7">
    <location>
        <begin position="122"/>
        <end position="287"/>
    </location>
</feature>
<evidence type="ECO:0000259" key="8">
    <source>
        <dbReference type="Pfam" id="PF13850"/>
    </source>
</evidence>
<dbReference type="Pfam" id="PF13850">
    <property type="entry name" value="ERGIC_N"/>
    <property type="match status" value="1"/>
</dbReference>
<proteinExistence type="inferred from homology"/>
<dbReference type="GO" id="GO:0006888">
    <property type="term" value="P:endoplasmic reticulum to Golgi vesicle-mediated transport"/>
    <property type="evidence" value="ECO:0007669"/>
    <property type="project" value="TreeGrafter"/>
</dbReference>
<keyword evidence="4 6" id="KW-1133">Transmembrane helix</keyword>
<keyword evidence="5 6" id="KW-0472">Membrane</keyword>
<dbReference type="PANTHER" id="PTHR10984">
    <property type="entry name" value="ENDOPLASMIC RETICULUM-GOLGI INTERMEDIATE COMPARTMENT PROTEIN"/>
    <property type="match status" value="1"/>
</dbReference>
<dbReference type="GO" id="GO:0033116">
    <property type="term" value="C:endoplasmic reticulum-Golgi intermediate compartment membrane"/>
    <property type="evidence" value="ECO:0007669"/>
    <property type="project" value="UniProtKB-SubCell"/>
</dbReference>
<dbReference type="InterPro" id="IPR012936">
    <property type="entry name" value="Erv_C"/>
</dbReference>
<feature type="transmembrane region" description="Helical" evidence="6">
    <location>
        <begin position="265"/>
        <end position="286"/>
    </location>
</feature>
<comment type="caution">
    <text evidence="9">The sequence shown here is derived from an EMBL/GenBank/DDBJ whole genome shotgun (WGS) entry which is preliminary data.</text>
</comment>
<evidence type="ECO:0000256" key="3">
    <source>
        <dbReference type="ARBA" id="ARBA00022692"/>
    </source>
</evidence>
<dbReference type="GO" id="GO:0030134">
    <property type="term" value="C:COPII-coated ER to Golgi transport vesicle"/>
    <property type="evidence" value="ECO:0007669"/>
    <property type="project" value="TreeGrafter"/>
</dbReference>
<dbReference type="GO" id="GO:0000139">
    <property type="term" value="C:Golgi membrane"/>
    <property type="evidence" value="ECO:0007669"/>
    <property type="project" value="TreeGrafter"/>
</dbReference>
<feature type="domain" description="Endoplasmic reticulum vesicle transporter N-terminal" evidence="8">
    <location>
        <begin position="41"/>
        <end position="114"/>
    </location>
</feature>
<dbReference type="EMBL" id="RCHS01000399">
    <property type="protein sequence ID" value="RMX59147.1"/>
    <property type="molecule type" value="Genomic_DNA"/>
</dbReference>
<accession>A0A3M6UZV2</accession>
<keyword evidence="3 6" id="KW-0812">Transmembrane</keyword>
<comment type="similarity">
    <text evidence="2">Belongs to the ERGIC family.</text>
</comment>
<keyword evidence="10" id="KW-1185">Reference proteome</keyword>
<dbReference type="GO" id="GO:0006890">
    <property type="term" value="P:retrograde vesicle-mediated transport, Golgi to endoplasmic reticulum"/>
    <property type="evidence" value="ECO:0007669"/>
    <property type="project" value="TreeGrafter"/>
</dbReference>
<evidence type="ECO:0008006" key="11">
    <source>
        <dbReference type="Google" id="ProtNLM"/>
    </source>
</evidence>
<sequence>MQFDVRRFDVYRKVPKDLTEPTLTGAVSVDSLKLQQPNPSTIFYSTVSICSCLFIVFLLLSEFYSFINTEIVSELFVDNPTENDRLDVKLNITLPRMKCEHLGLDIQDEMGRHEVGFQENTHTEEMNHGEGCVFSCKFNINKVPGNFHVSTHGAGAQPDNPDMAHHINSLNFGSEIKDKLPGAFVALRGRNKEDVNSLSSHDYVLKIVPTIYEKLDGTTTFTYQYTWAYKDYVAYGHGGRILPAIWFRYDLSPITVKYVERRKPLYHFITTVCAIVGGTFTVAGIIDSMIFTASELFKKAQLGKLS</sequence>
<evidence type="ECO:0000313" key="10">
    <source>
        <dbReference type="Proteomes" id="UP000275408"/>
    </source>
</evidence>
<dbReference type="InterPro" id="IPR045888">
    <property type="entry name" value="Erv"/>
</dbReference>
<dbReference type="AlphaFoldDB" id="A0A3M6UZV2"/>
<dbReference type="STRING" id="46731.A0A3M6UZV2"/>
<protein>
    <recommendedName>
        <fullName evidence="11">Endoplasmic reticulum vesicle transporter C-terminal domain-containing protein</fullName>
    </recommendedName>
</protein>
<dbReference type="Pfam" id="PF07970">
    <property type="entry name" value="COPIIcoated_ERV"/>
    <property type="match status" value="1"/>
</dbReference>
<evidence type="ECO:0000256" key="1">
    <source>
        <dbReference type="ARBA" id="ARBA00004457"/>
    </source>
</evidence>
<evidence type="ECO:0000256" key="4">
    <source>
        <dbReference type="ARBA" id="ARBA00022989"/>
    </source>
</evidence>
<organism evidence="9 10">
    <name type="scientific">Pocillopora damicornis</name>
    <name type="common">Cauliflower coral</name>
    <name type="synonym">Millepora damicornis</name>
    <dbReference type="NCBI Taxonomy" id="46731"/>
    <lineage>
        <taxon>Eukaryota</taxon>
        <taxon>Metazoa</taxon>
        <taxon>Cnidaria</taxon>
        <taxon>Anthozoa</taxon>
        <taxon>Hexacorallia</taxon>
        <taxon>Scleractinia</taxon>
        <taxon>Astrocoeniina</taxon>
        <taxon>Pocilloporidae</taxon>
        <taxon>Pocillopora</taxon>
    </lineage>
</organism>
<name>A0A3M6UZV2_POCDA</name>
<gene>
    <name evidence="9" type="ORF">pdam_00009785</name>
</gene>
<comment type="subcellular location">
    <subcellularLocation>
        <location evidence="1">Endoplasmic reticulum-Golgi intermediate compartment membrane</location>
        <topology evidence="1">Multi-pass membrane protein</topology>
    </subcellularLocation>
</comment>
<evidence type="ECO:0000256" key="2">
    <source>
        <dbReference type="ARBA" id="ARBA00005648"/>
    </source>
</evidence>
<dbReference type="GO" id="GO:0005789">
    <property type="term" value="C:endoplasmic reticulum membrane"/>
    <property type="evidence" value="ECO:0007669"/>
    <property type="project" value="TreeGrafter"/>
</dbReference>
<evidence type="ECO:0000313" key="9">
    <source>
        <dbReference type="EMBL" id="RMX59147.1"/>
    </source>
</evidence>
<evidence type="ECO:0000256" key="6">
    <source>
        <dbReference type="SAM" id="Phobius"/>
    </source>
</evidence>
<dbReference type="Proteomes" id="UP000275408">
    <property type="component" value="Unassembled WGS sequence"/>
</dbReference>